<evidence type="ECO:0000256" key="1">
    <source>
        <dbReference type="ARBA" id="ARBA00004651"/>
    </source>
</evidence>
<evidence type="ECO:0000256" key="6">
    <source>
        <dbReference type="SAM" id="Phobius"/>
    </source>
</evidence>
<evidence type="ECO:0000256" key="5">
    <source>
        <dbReference type="ARBA" id="ARBA00023136"/>
    </source>
</evidence>
<keyword evidence="8" id="KW-1185">Reference proteome</keyword>
<evidence type="ECO:0000256" key="3">
    <source>
        <dbReference type="ARBA" id="ARBA00022692"/>
    </source>
</evidence>
<reference evidence="7 8" key="1">
    <citation type="submission" date="2019-01" db="EMBL/GenBank/DDBJ databases">
        <title>Ktedonosporobacter rubrisoli SCAWS-G2.</title>
        <authorList>
            <person name="Huang Y."/>
            <person name="Yan B."/>
        </authorList>
    </citation>
    <scope>NUCLEOTIDE SEQUENCE [LARGE SCALE GENOMIC DNA]</scope>
    <source>
        <strain evidence="7 8">SCAWS-G2</strain>
    </source>
</reference>
<dbReference type="OrthoDB" id="9808136at2"/>
<dbReference type="PANTHER" id="PTHR32196">
    <property type="entry name" value="ABC TRANSPORTER PERMEASE PROTEIN YPHD-RELATED-RELATED"/>
    <property type="match status" value="1"/>
</dbReference>
<dbReference type="Proteomes" id="UP000290365">
    <property type="component" value="Chromosome"/>
</dbReference>
<proteinExistence type="predicted"/>
<feature type="transmembrane region" description="Helical" evidence="6">
    <location>
        <begin position="101"/>
        <end position="126"/>
    </location>
</feature>
<protein>
    <submittedName>
        <fullName evidence="7">ABC transporter permease</fullName>
    </submittedName>
</protein>
<feature type="transmembrane region" description="Helical" evidence="6">
    <location>
        <begin position="222"/>
        <end position="241"/>
    </location>
</feature>
<keyword evidence="3 6" id="KW-0812">Transmembrane</keyword>
<keyword evidence="5 6" id="KW-0472">Membrane</keyword>
<dbReference type="EMBL" id="CP035758">
    <property type="protein sequence ID" value="QBD83575.1"/>
    <property type="molecule type" value="Genomic_DNA"/>
</dbReference>
<feature type="transmembrane region" description="Helical" evidence="6">
    <location>
        <begin position="131"/>
        <end position="149"/>
    </location>
</feature>
<dbReference type="Pfam" id="PF02653">
    <property type="entry name" value="BPD_transp_2"/>
    <property type="match status" value="1"/>
</dbReference>
<organism evidence="7 8">
    <name type="scientific">Ktedonosporobacter rubrisoli</name>
    <dbReference type="NCBI Taxonomy" id="2509675"/>
    <lineage>
        <taxon>Bacteria</taxon>
        <taxon>Bacillati</taxon>
        <taxon>Chloroflexota</taxon>
        <taxon>Ktedonobacteria</taxon>
        <taxon>Ktedonobacterales</taxon>
        <taxon>Ktedonosporobacteraceae</taxon>
        <taxon>Ktedonosporobacter</taxon>
    </lineage>
</organism>
<accession>A0A4P6K626</accession>
<evidence type="ECO:0000313" key="8">
    <source>
        <dbReference type="Proteomes" id="UP000290365"/>
    </source>
</evidence>
<evidence type="ECO:0000256" key="4">
    <source>
        <dbReference type="ARBA" id="ARBA00022989"/>
    </source>
</evidence>
<feature type="transmembrane region" description="Helical" evidence="6">
    <location>
        <begin position="57"/>
        <end position="81"/>
    </location>
</feature>
<sequence>MKSSTAYTPGLLRTIFRQSYLVSLLLLIGAVLINYALQPNFFRPGVLNGNLQTFLPLMLLAAGQAVVVIAGGIDLSVGAIISLVNVVIVRLLGTHAGPTEILLAIGAGLLCGVLAGAFNGICVAYLRFQPIVTTFASSFVFSGLALWIMPSPGGSVPSALMDVFQGRLLGIPSALLIIVVILLLWNLLRATRYSRYLYAVGGQAMSAYITGVPVTRIRLSSYMLSGLMAALSALALVLGTGTGDPLVGSPMTLTSIVAVVLGGTRLSGGQGGVAGPMIGAAILSIILNIIAFANVPTWWQTLVNGLIVMIALAGPGLIALVRRQPA</sequence>
<dbReference type="KEGG" id="kbs:EPA93_23925"/>
<keyword evidence="2" id="KW-1003">Cell membrane</keyword>
<feature type="transmembrane region" description="Helical" evidence="6">
    <location>
        <begin position="298"/>
        <end position="321"/>
    </location>
</feature>
<comment type="subcellular location">
    <subcellularLocation>
        <location evidence="1">Cell membrane</location>
        <topology evidence="1">Multi-pass membrane protein</topology>
    </subcellularLocation>
</comment>
<feature type="transmembrane region" description="Helical" evidence="6">
    <location>
        <begin position="20"/>
        <end position="37"/>
    </location>
</feature>
<feature type="transmembrane region" description="Helical" evidence="6">
    <location>
        <begin position="169"/>
        <end position="188"/>
    </location>
</feature>
<feature type="transmembrane region" description="Helical" evidence="6">
    <location>
        <begin position="247"/>
        <end position="266"/>
    </location>
</feature>
<feature type="transmembrane region" description="Helical" evidence="6">
    <location>
        <begin position="273"/>
        <end position="292"/>
    </location>
</feature>
<dbReference type="GO" id="GO:0022857">
    <property type="term" value="F:transmembrane transporter activity"/>
    <property type="evidence" value="ECO:0007669"/>
    <property type="project" value="InterPro"/>
</dbReference>
<keyword evidence="4 6" id="KW-1133">Transmembrane helix</keyword>
<dbReference type="InterPro" id="IPR001851">
    <property type="entry name" value="ABC_transp_permease"/>
</dbReference>
<gene>
    <name evidence="7" type="ORF">EPA93_23925</name>
</gene>
<evidence type="ECO:0000256" key="2">
    <source>
        <dbReference type="ARBA" id="ARBA00022475"/>
    </source>
</evidence>
<name>A0A4P6K626_KTERU</name>
<evidence type="ECO:0000313" key="7">
    <source>
        <dbReference type="EMBL" id="QBD83575.1"/>
    </source>
</evidence>
<dbReference type="AlphaFoldDB" id="A0A4P6K626"/>
<dbReference type="CDD" id="cd06579">
    <property type="entry name" value="TM_PBP1_transp_AraH_like"/>
    <property type="match status" value="1"/>
</dbReference>
<dbReference type="GO" id="GO:0005886">
    <property type="term" value="C:plasma membrane"/>
    <property type="evidence" value="ECO:0007669"/>
    <property type="project" value="UniProtKB-SubCell"/>
</dbReference>